<reference evidence="11 12" key="1">
    <citation type="submission" date="2023-06" db="EMBL/GenBank/DDBJ databases">
        <title>Black Yeasts Isolated from many extreme environments.</title>
        <authorList>
            <person name="Coleine C."/>
            <person name="Stajich J.E."/>
            <person name="Selbmann L."/>
        </authorList>
    </citation>
    <scope>NUCLEOTIDE SEQUENCE [LARGE SCALE GENOMIC DNA]</scope>
    <source>
        <strain evidence="11 12">CCFEE 5887</strain>
    </source>
</reference>
<keyword evidence="6" id="KW-1015">Disulfide bond</keyword>
<evidence type="ECO:0000256" key="8">
    <source>
        <dbReference type="SAM" id="MobiDB-lite"/>
    </source>
</evidence>
<protein>
    <recommendedName>
        <fullName evidence="7">Endoplasmic reticulum lectin</fullName>
    </recommendedName>
    <alternativeName>
        <fullName evidence="7">Protein OS-9 homolog</fullName>
    </alternativeName>
</protein>
<evidence type="ECO:0000313" key="12">
    <source>
        <dbReference type="Proteomes" id="UP001345827"/>
    </source>
</evidence>
<dbReference type="GO" id="GO:0030970">
    <property type="term" value="P:retrograde protein transport, ER to cytosol"/>
    <property type="evidence" value="ECO:0007669"/>
    <property type="project" value="TreeGrafter"/>
</dbReference>
<dbReference type="PROSITE" id="PS51914">
    <property type="entry name" value="MRH"/>
    <property type="match status" value="1"/>
</dbReference>
<evidence type="ECO:0000259" key="10">
    <source>
        <dbReference type="PROSITE" id="PS51914"/>
    </source>
</evidence>
<dbReference type="PANTHER" id="PTHR15414:SF0">
    <property type="entry name" value="ENDOPLASMIC RETICULUM LECTIN 1"/>
    <property type="match status" value="1"/>
</dbReference>
<dbReference type="Pfam" id="PF07915">
    <property type="entry name" value="PRKCSH"/>
    <property type="match status" value="1"/>
</dbReference>
<dbReference type="InterPro" id="IPR044865">
    <property type="entry name" value="MRH_dom"/>
</dbReference>
<keyword evidence="4 7" id="KW-0430">Lectin</keyword>
<feature type="compositionally biased region" description="Acidic residues" evidence="8">
    <location>
        <begin position="473"/>
        <end position="483"/>
    </location>
</feature>
<dbReference type="GO" id="GO:0030246">
    <property type="term" value="F:carbohydrate binding"/>
    <property type="evidence" value="ECO:0007669"/>
    <property type="project" value="UniProtKB-UniRule"/>
</dbReference>
<dbReference type="InterPro" id="IPR045149">
    <property type="entry name" value="OS-9-like"/>
</dbReference>
<keyword evidence="12" id="KW-1185">Reference proteome</keyword>
<evidence type="ECO:0000256" key="7">
    <source>
        <dbReference type="RuleBase" id="RU369099"/>
    </source>
</evidence>
<dbReference type="InterPro" id="IPR009011">
    <property type="entry name" value="Man6P_isomerase_rcpt-bd_dom_sf"/>
</dbReference>
<comment type="subcellular location">
    <subcellularLocation>
        <location evidence="1 7">Endoplasmic reticulum membrane</location>
        <topology evidence="1 7">Peripheral membrane protein</topology>
        <orientation evidence="1 7">Lumenal side</orientation>
    </subcellularLocation>
</comment>
<dbReference type="SUPFAM" id="SSF50911">
    <property type="entry name" value="Mannose 6-phosphate receptor domain"/>
    <property type="match status" value="1"/>
</dbReference>
<evidence type="ECO:0000256" key="3">
    <source>
        <dbReference type="ARBA" id="ARBA00022729"/>
    </source>
</evidence>
<dbReference type="AlphaFoldDB" id="A0AAV9Q9M8"/>
<feature type="region of interest" description="Disordered" evidence="8">
    <location>
        <begin position="208"/>
        <end position="229"/>
    </location>
</feature>
<feature type="region of interest" description="Disordered" evidence="8">
    <location>
        <begin position="439"/>
        <end position="483"/>
    </location>
</feature>
<keyword evidence="3 9" id="KW-0732">Signal</keyword>
<evidence type="ECO:0000256" key="9">
    <source>
        <dbReference type="SAM" id="SignalP"/>
    </source>
</evidence>
<dbReference type="Proteomes" id="UP001345827">
    <property type="component" value="Unassembled WGS sequence"/>
</dbReference>
<dbReference type="PANTHER" id="PTHR15414">
    <property type="entry name" value="OS-9-RELATED"/>
    <property type="match status" value="1"/>
</dbReference>
<dbReference type="Gene3D" id="2.70.130.10">
    <property type="entry name" value="Mannose-6-phosphate receptor binding domain"/>
    <property type="match status" value="1"/>
</dbReference>
<dbReference type="InterPro" id="IPR012913">
    <property type="entry name" value="OS9-like_dom"/>
</dbReference>
<dbReference type="GO" id="GO:0005789">
    <property type="term" value="C:endoplasmic reticulum membrane"/>
    <property type="evidence" value="ECO:0007669"/>
    <property type="project" value="UniProtKB-SubCell"/>
</dbReference>
<dbReference type="GO" id="GO:0030968">
    <property type="term" value="P:endoplasmic reticulum unfolded protein response"/>
    <property type="evidence" value="ECO:0007669"/>
    <property type="project" value="UniProtKB-UniRule"/>
</dbReference>
<feature type="compositionally biased region" description="Acidic residues" evidence="8">
    <location>
        <begin position="443"/>
        <end position="457"/>
    </location>
</feature>
<comment type="caution">
    <text evidence="11">The sequence shown here is derived from an EMBL/GenBank/DDBJ whole genome shotgun (WGS) entry which is preliminary data.</text>
</comment>
<dbReference type="EMBL" id="JAXLQG010000008">
    <property type="protein sequence ID" value="KAK5536631.1"/>
    <property type="molecule type" value="Genomic_DNA"/>
</dbReference>
<sequence length="483" mass="53481">MRNLRLLYVVALITQCLASESAFSVNDDLFAFPQYTVEFSDSYILEADALAYLNNGQSGTARGHGELSSKLNHKSYDPAIEGDSDSDLPGSYERILLEGYPHLCFIPEAKPNLIENATKEAEPSASATDREKELDRAVSRGSELLQDMASNQCLYYSTGWWTYAFCYNAQVTQFHALPPGTNGRVWPPQEDPTTPSYILGTFADVQKDKKTSSQQSQSPSQDGTLSTEVRTQAETNYLVQRLEGGTPCDLTGNNRKVEVQFHCNPQLTDRIGWIKETATCAYLMIIYTPRLCNDVAFQPPRESRAHPISCSEIIQADDVSAWEARINDGQSSNSQTLDQAKSQQITLGNIEVGAMKHVGREGKRLERGRIVLTQDEKAETVIMQKNGQISSLSAAELKKLDLSPEDVESFRKELQKLAGTKDWKIERLDDVNGHIQLRGVVATEDDDADADGGDGDGETTKTAKPTGQKDEEAGSQEEYKEEL</sequence>
<accession>A0AAV9Q9M8</accession>
<evidence type="ECO:0000256" key="2">
    <source>
        <dbReference type="ARBA" id="ARBA00009918"/>
    </source>
</evidence>
<evidence type="ECO:0000256" key="5">
    <source>
        <dbReference type="ARBA" id="ARBA00022824"/>
    </source>
</evidence>
<evidence type="ECO:0000313" key="11">
    <source>
        <dbReference type="EMBL" id="KAK5536631.1"/>
    </source>
</evidence>
<evidence type="ECO:0000256" key="1">
    <source>
        <dbReference type="ARBA" id="ARBA00004367"/>
    </source>
</evidence>
<feature type="compositionally biased region" description="Low complexity" evidence="8">
    <location>
        <begin position="212"/>
        <end position="222"/>
    </location>
</feature>
<gene>
    <name evidence="11" type="primary">YOS9</name>
    <name evidence="11" type="ORF">LTR25_005305</name>
</gene>
<dbReference type="GO" id="GO:0005788">
    <property type="term" value="C:endoplasmic reticulum lumen"/>
    <property type="evidence" value="ECO:0007669"/>
    <property type="project" value="UniProtKB-UniRule"/>
</dbReference>
<feature type="chain" id="PRO_5043564139" description="Endoplasmic reticulum lectin" evidence="9">
    <location>
        <begin position="19"/>
        <end position="483"/>
    </location>
</feature>
<organism evidence="11 12">
    <name type="scientific">Vermiconidia calcicola</name>
    <dbReference type="NCBI Taxonomy" id="1690605"/>
    <lineage>
        <taxon>Eukaryota</taxon>
        <taxon>Fungi</taxon>
        <taxon>Dikarya</taxon>
        <taxon>Ascomycota</taxon>
        <taxon>Pezizomycotina</taxon>
        <taxon>Dothideomycetes</taxon>
        <taxon>Dothideomycetidae</taxon>
        <taxon>Mycosphaerellales</taxon>
        <taxon>Extremaceae</taxon>
        <taxon>Vermiconidia</taxon>
    </lineage>
</organism>
<proteinExistence type="inferred from homology"/>
<name>A0AAV9Q9M8_9PEZI</name>
<evidence type="ECO:0000256" key="4">
    <source>
        <dbReference type="ARBA" id="ARBA00022734"/>
    </source>
</evidence>
<feature type="signal peptide" evidence="9">
    <location>
        <begin position="1"/>
        <end position="18"/>
    </location>
</feature>
<feature type="domain" description="MRH" evidence="10">
    <location>
        <begin position="151"/>
        <end position="294"/>
    </location>
</feature>
<comment type="function">
    <text evidence="7">Lectin involved in the quality control of the secretory pathway. As a member of the endoplasmic reticulum-associated degradation lumenal (ERAD-L) surveillance system, targets misfolded endoplasmic reticulum lumenal glycoproteins for degradation.</text>
</comment>
<keyword evidence="5 7" id="KW-0256">Endoplasmic reticulum</keyword>
<comment type="similarity">
    <text evidence="2 7">Belongs to the OS-9 family.</text>
</comment>
<keyword evidence="7" id="KW-0472">Membrane</keyword>
<evidence type="ECO:0000256" key="6">
    <source>
        <dbReference type="ARBA" id="ARBA00023157"/>
    </source>
</evidence>